<name>A0A0D1JYQ3_9MYCO</name>
<evidence type="ECO:0008006" key="3">
    <source>
        <dbReference type="Google" id="ProtNLM"/>
    </source>
</evidence>
<proteinExistence type="predicted"/>
<dbReference type="RefSeq" id="WP_043401325.1">
    <property type="nucleotide sequence ID" value="NZ_JXST01000006.1"/>
</dbReference>
<dbReference type="STRING" id="280871.TL10_05745"/>
<reference evidence="1 2" key="1">
    <citation type="submission" date="2015-01" db="EMBL/GenBank/DDBJ databases">
        <title>Genome sequence of Mycobacterium llatzerense and Mycobacterium immunogenum recovered from brain abscess.</title>
        <authorList>
            <person name="Greninger A.L."/>
            <person name="Langelier C."/>
            <person name="Cunningham G."/>
            <person name="Chiu C.Y."/>
            <person name="Miller S."/>
        </authorList>
    </citation>
    <scope>NUCLEOTIDE SEQUENCE [LARGE SCALE GENOMIC DNA]</scope>
    <source>
        <strain evidence="1 2">CLUC14</strain>
    </source>
</reference>
<dbReference type="Proteomes" id="UP000032221">
    <property type="component" value="Unassembled WGS sequence"/>
</dbReference>
<protein>
    <recommendedName>
        <fullName evidence="3">DUF2505 domain-containing protein</fullName>
    </recommendedName>
</protein>
<keyword evidence="2" id="KW-1185">Reference proteome</keyword>
<organism evidence="1 2">
    <name type="scientific">Mycolicibacterium llatzerense</name>
    <dbReference type="NCBI Taxonomy" id="280871"/>
    <lineage>
        <taxon>Bacteria</taxon>
        <taxon>Bacillati</taxon>
        <taxon>Actinomycetota</taxon>
        <taxon>Actinomycetes</taxon>
        <taxon>Mycobacteriales</taxon>
        <taxon>Mycobacteriaceae</taxon>
        <taxon>Mycolicibacterium</taxon>
    </lineage>
</organism>
<dbReference type="InterPro" id="IPR019639">
    <property type="entry name" value="DUF2505"/>
</dbReference>
<dbReference type="OrthoDB" id="5178774at2"/>
<gene>
    <name evidence="1" type="ORF">TL10_05745</name>
</gene>
<dbReference type="Pfam" id="PF10698">
    <property type="entry name" value="DUF2505"/>
    <property type="match status" value="1"/>
</dbReference>
<comment type="caution">
    <text evidence="1">The sequence shown here is derived from an EMBL/GenBank/DDBJ whole genome shotgun (WGS) entry which is preliminary data.</text>
</comment>
<dbReference type="EMBL" id="JXST01000006">
    <property type="protein sequence ID" value="KIU17779.1"/>
    <property type="molecule type" value="Genomic_DNA"/>
</dbReference>
<dbReference type="PATRIC" id="fig|280871.6.peg.1181"/>
<dbReference type="AlphaFoldDB" id="A0A0D1JYQ3"/>
<sequence length="168" mass="18138">MARSFDMVAEYLGSVAQVHQAFCSKDYWLDRLAEGRADVSTLDSFAEDGQGGTDITTTQTMRAAGLPGVVTQFHLGDLSLVREEHWGPLTDGRAVGTVRSRVPGAPATITGSGVLTPTAGGARLEFSALVEVRIPLVGGKLEAMLGQQLRYLIELEQKFTTDWIAARW</sequence>
<accession>A0A0D1JYQ3</accession>
<evidence type="ECO:0000313" key="2">
    <source>
        <dbReference type="Proteomes" id="UP000032221"/>
    </source>
</evidence>
<evidence type="ECO:0000313" key="1">
    <source>
        <dbReference type="EMBL" id="KIU17779.1"/>
    </source>
</evidence>